<dbReference type="RefSeq" id="WP_307280298.1">
    <property type="nucleotide sequence ID" value="NZ_JAUSZT010000003.1"/>
</dbReference>
<dbReference type="EMBL" id="JAUSZT010000003">
    <property type="protein sequence ID" value="MDQ0996932.1"/>
    <property type="molecule type" value="Genomic_DNA"/>
</dbReference>
<accession>A0ABU0S859</accession>
<organism evidence="1 2">
    <name type="scientific">Phyllobacterium ifriqiyense</name>
    <dbReference type="NCBI Taxonomy" id="314238"/>
    <lineage>
        <taxon>Bacteria</taxon>
        <taxon>Pseudomonadati</taxon>
        <taxon>Pseudomonadota</taxon>
        <taxon>Alphaproteobacteria</taxon>
        <taxon>Hyphomicrobiales</taxon>
        <taxon>Phyllobacteriaceae</taxon>
        <taxon>Phyllobacterium</taxon>
    </lineage>
</organism>
<name>A0ABU0S859_9HYPH</name>
<reference evidence="1 2" key="1">
    <citation type="submission" date="2023-07" db="EMBL/GenBank/DDBJ databases">
        <title>Comparative genomics of wheat-associated soil bacteria to identify genetic determinants of phenazine resistance.</title>
        <authorList>
            <person name="Mouncey N."/>
        </authorList>
    </citation>
    <scope>NUCLEOTIDE SEQUENCE [LARGE SCALE GENOMIC DNA]</scope>
    <source>
        <strain evidence="1 2">W4I11</strain>
    </source>
</reference>
<sequence>MNHKQIAVGQDNLSAVLNYFKTHLCATNVECAEALGLSVMAVGRHVKTIRASPALFTNLQDPDTDKNWHSDIWPGQTAQTVIKEMITVATGEYEEFEGDFDPWSCDNRADIDRWQAILSTALAHAGRAALKTEAKP</sequence>
<comment type="caution">
    <text evidence="1">The sequence shown here is derived from an EMBL/GenBank/DDBJ whole genome shotgun (WGS) entry which is preliminary data.</text>
</comment>
<protein>
    <submittedName>
        <fullName evidence="1">Uncharacterized protein</fullName>
    </submittedName>
</protein>
<keyword evidence="2" id="KW-1185">Reference proteome</keyword>
<evidence type="ECO:0000313" key="1">
    <source>
        <dbReference type="EMBL" id="MDQ0996932.1"/>
    </source>
</evidence>
<dbReference type="Proteomes" id="UP001237780">
    <property type="component" value="Unassembled WGS sequence"/>
</dbReference>
<proteinExistence type="predicted"/>
<gene>
    <name evidence="1" type="ORF">QFZ34_002114</name>
</gene>
<evidence type="ECO:0000313" key="2">
    <source>
        <dbReference type="Proteomes" id="UP001237780"/>
    </source>
</evidence>